<name>A0ABZ2ZRD0_9MICC</name>
<evidence type="ECO:0000313" key="7">
    <source>
        <dbReference type="Proteomes" id="UP001448858"/>
    </source>
</evidence>
<evidence type="ECO:0000256" key="5">
    <source>
        <dbReference type="ARBA" id="ARBA00023136"/>
    </source>
</evidence>
<keyword evidence="5" id="KW-0472">Membrane</keyword>
<sequence length="149" mass="17149">MRIMFVSSGGGHLAQLLPLQPWWKDHAREWVTFRQPEVETALAGEDVTWCFFPTTRNARNAVRNLFLSWPTLRRFRPDVLVSAGAGVSVPFFITARLLGIRTVYIECFDRITMPTLSGRICYPLADAFCIQWEEQREFYPEAINIGPLL</sequence>
<accession>A0ABZ2ZRD0</accession>
<comment type="subcellular location">
    <subcellularLocation>
        <location evidence="1">Endoplasmic reticulum membrane</location>
        <topology evidence="1">Single-pass membrane protein</topology>
    </subcellularLocation>
</comment>
<proteinExistence type="predicted"/>
<dbReference type="SUPFAM" id="SSF53756">
    <property type="entry name" value="UDP-Glycosyltransferase/glycogen phosphorylase"/>
    <property type="match status" value="1"/>
</dbReference>
<gene>
    <name evidence="6" type="primary">pssD</name>
    <name evidence="6" type="ORF">AAE021_10625</name>
</gene>
<keyword evidence="7" id="KW-1185">Reference proteome</keyword>
<evidence type="ECO:0000256" key="1">
    <source>
        <dbReference type="ARBA" id="ARBA00004389"/>
    </source>
</evidence>
<evidence type="ECO:0000256" key="3">
    <source>
        <dbReference type="ARBA" id="ARBA00022824"/>
    </source>
</evidence>
<keyword evidence="2" id="KW-0812">Transmembrane</keyword>
<dbReference type="InterPro" id="IPR013969">
    <property type="entry name" value="Oligosacch_biosynth_Alg14"/>
</dbReference>
<dbReference type="Gene3D" id="3.40.50.2000">
    <property type="entry name" value="Glycogen Phosphorylase B"/>
    <property type="match status" value="1"/>
</dbReference>
<dbReference type="Proteomes" id="UP001448858">
    <property type="component" value="Chromosome"/>
</dbReference>
<dbReference type="RefSeq" id="WP_342022307.1">
    <property type="nucleotide sequence ID" value="NZ_CP151657.1"/>
</dbReference>
<keyword evidence="3" id="KW-0256">Endoplasmic reticulum</keyword>
<protein>
    <submittedName>
        <fullName evidence="6">PssD/Cps14F family polysaccharide biosynthesis glycosyltransferase</fullName>
    </submittedName>
</protein>
<reference evidence="6 7" key="1">
    <citation type="submission" date="2024-04" db="EMBL/GenBank/DDBJ databases">
        <title>Arthrobacter sp. from Plains bison fecal sample.</title>
        <authorList>
            <person name="Ruzzini A."/>
        </authorList>
    </citation>
    <scope>NUCLEOTIDE SEQUENCE [LARGE SCALE GENOMIC DNA]</scope>
    <source>
        <strain evidence="6 7">EINP1</strain>
    </source>
</reference>
<dbReference type="PROSITE" id="PS00626">
    <property type="entry name" value="RCC1_2"/>
    <property type="match status" value="1"/>
</dbReference>
<dbReference type="PANTHER" id="PTHR12154:SF4">
    <property type="entry name" value="UDP-N-ACETYLGLUCOSAMINE TRANSFERASE SUBUNIT ALG14 HOMOLOG"/>
    <property type="match status" value="1"/>
</dbReference>
<evidence type="ECO:0000256" key="2">
    <source>
        <dbReference type="ARBA" id="ARBA00022692"/>
    </source>
</evidence>
<dbReference type="EMBL" id="CP151657">
    <property type="protein sequence ID" value="WZP14655.1"/>
    <property type="molecule type" value="Genomic_DNA"/>
</dbReference>
<dbReference type="Pfam" id="PF08660">
    <property type="entry name" value="Alg14"/>
    <property type="match status" value="1"/>
</dbReference>
<organism evidence="6 7">
    <name type="scientific">Arthrobacter citreus</name>
    <dbReference type="NCBI Taxonomy" id="1670"/>
    <lineage>
        <taxon>Bacteria</taxon>
        <taxon>Bacillati</taxon>
        <taxon>Actinomycetota</taxon>
        <taxon>Actinomycetes</taxon>
        <taxon>Micrococcales</taxon>
        <taxon>Micrococcaceae</taxon>
        <taxon>Arthrobacter</taxon>
    </lineage>
</organism>
<evidence type="ECO:0000313" key="6">
    <source>
        <dbReference type="EMBL" id="WZP14655.1"/>
    </source>
</evidence>
<dbReference type="NCBIfam" id="NF041549">
    <property type="entry name" value="PssD"/>
    <property type="match status" value="1"/>
</dbReference>
<dbReference type="PANTHER" id="PTHR12154">
    <property type="entry name" value="GLYCOSYL TRANSFERASE-RELATED"/>
    <property type="match status" value="1"/>
</dbReference>
<dbReference type="InterPro" id="IPR000408">
    <property type="entry name" value="Reg_chr_condens"/>
</dbReference>
<evidence type="ECO:0000256" key="4">
    <source>
        <dbReference type="ARBA" id="ARBA00022989"/>
    </source>
</evidence>
<keyword evidence="4" id="KW-1133">Transmembrane helix</keyword>